<evidence type="ECO:0008006" key="5">
    <source>
        <dbReference type="Google" id="ProtNLM"/>
    </source>
</evidence>
<dbReference type="EMBL" id="JAKHMS010000003">
    <property type="protein sequence ID" value="MCZ3781044.1"/>
    <property type="molecule type" value="Genomic_DNA"/>
</dbReference>
<comment type="caution">
    <text evidence="3">The sequence shown here is derived from an EMBL/GenBank/DDBJ whole genome shotgun (WGS) entry which is preliminary data.</text>
</comment>
<name>A0ABT4K5N8_9LACO</name>
<keyword evidence="2" id="KW-1133">Transmembrane helix</keyword>
<dbReference type="Proteomes" id="UP001527392">
    <property type="component" value="Unassembled WGS sequence"/>
</dbReference>
<feature type="transmembrane region" description="Helical" evidence="2">
    <location>
        <begin position="20"/>
        <end position="37"/>
    </location>
</feature>
<accession>A0ABT4K5N8</accession>
<feature type="compositionally biased region" description="Polar residues" evidence="1">
    <location>
        <begin position="116"/>
        <end position="127"/>
    </location>
</feature>
<proteinExistence type="predicted"/>
<dbReference type="RefSeq" id="WP_269257203.1">
    <property type="nucleotide sequence ID" value="NZ_JAKHMK010000003.1"/>
</dbReference>
<keyword evidence="4" id="KW-1185">Reference proteome</keyword>
<gene>
    <name evidence="3" type="ORF">L2504_02625</name>
</gene>
<evidence type="ECO:0000313" key="4">
    <source>
        <dbReference type="Proteomes" id="UP001527392"/>
    </source>
</evidence>
<evidence type="ECO:0000256" key="1">
    <source>
        <dbReference type="SAM" id="MobiDB-lite"/>
    </source>
</evidence>
<reference evidence="3 4" key="1">
    <citation type="submission" date="2022-01" db="EMBL/GenBank/DDBJ databases">
        <title>VMRC isolate genome collection.</title>
        <authorList>
            <person name="France M."/>
            <person name="Rutt L."/>
            <person name="Humphrys M."/>
            <person name="Ravel J."/>
        </authorList>
    </citation>
    <scope>NUCLEOTIDE SEQUENCE [LARGE SCALE GENOMIC DNA]</scope>
    <source>
        <strain evidence="3 4">C0030B4</strain>
    </source>
</reference>
<protein>
    <recommendedName>
        <fullName evidence="5">Holin</fullName>
    </recommendedName>
</protein>
<organism evidence="3 4">
    <name type="scientific">Limosilactobacillus vaginalis</name>
    <dbReference type="NCBI Taxonomy" id="1633"/>
    <lineage>
        <taxon>Bacteria</taxon>
        <taxon>Bacillati</taxon>
        <taxon>Bacillota</taxon>
        <taxon>Bacilli</taxon>
        <taxon>Lactobacillales</taxon>
        <taxon>Lactobacillaceae</taxon>
        <taxon>Limosilactobacillus</taxon>
    </lineage>
</organism>
<evidence type="ECO:0000313" key="3">
    <source>
        <dbReference type="EMBL" id="MCZ3781044.1"/>
    </source>
</evidence>
<keyword evidence="2" id="KW-0472">Membrane</keyword>
<feature type="region of interest" description="Disordered" evidence="1">
    <location>
        <begin position="103"/>
        <end position="167"/>
    </location>
</feature>
<sequence>MNHNKVTEAFLTKFLNKDGTINGTVVASFITLLIVLAQQVMTAFGITYGHWDQVVGIVNTILTLCSVAGFIEGSGTVVLHGVVQAPKVQPTPPTIQEKPEQLVQEEPGNPMPGIESTITSVNANNIPSGKLPAKPMAPAEERLSGKGIPLSDAQQAKEGAESNGKSN</sequence>
<evidence type="ECO:0000256" key="2">
    <source>
        <dbReference type="SAM" id="Phobius"/>
    </source>
</evidence>
<keyword evidence="2" id="KW-0812">Transmembrane</keyword>